<evidence type="ECO:0000256" key="6">
    <source>
        <dbReference type="ARBA" id="ARBA00022605"/>
    </source>
</evidence>
<evidence type="ECO:0000256" key="9">
    <source>
        <dbReference type="ARBA" id="ARBA00023053"/>
    </source>
</evidence>
<dbReference type="EMBL" id="QXIL01000009">
    <property type="protein sequence ID" value="RXI78642.1"/>
    <property type="molecule type" value="Genomic_DNA"/>
</dbReference>
<dbReference type="AlphaFoldDB" id="A0A4Q0VJ12"/>
<dbReference type="InterPro" id="IPR019811">
    <property type="entry name" value="HDH_CS"/>
</dbReference>
<comment type="caution">
    <text evidence="16">The sequence shown here is derived from an EMBL/GenBank/DDBJ whole genome shotgun (WGS) entry which is preliminary data.</text>
</comment>
<evidence type="ECO:0000313" key="17">
    <source>
        <dbReference type="Proteomes" id="UP000290602"/>
    </source>
</evidence>
<keyword evidence="9" id="KW-0915">Sodium</keyword>
<evidence type="ECO:0000313" key="16">
    <source>
        <dbReference type="EMBL" id="RXI78642.1"/>
    </source>
</evidence>
<dbReference type="InterPro" id="IPR001342">
    <property type="entry name" value="HDH_cat"/>
</dbReference>
<dbReference type="EC" id="1.1.1.3" evidence="4 12"/>
<dbReference type="Pfam" id="PF00742">
    <property type="entry name" value="Homoserine_dh"/>
    <property type="match status" value="1"/>
</dbReference>
<evidence type="ECO:0000256" key="7">
    <source>
        <dbReference type="ARBA" id="ARBA00022697"/>
    </source>
</evidence>
<proteinExistence type="inferred from homology"/>
<evidence type="ECO:0000256" key="12">
    <source>
        <dbReference type="RuleBase" id="RU000579"/>
    </source>
</evidence>
<feature type="domain" description="Aspartate/homoserine dehydrogenase NAD-binding" evidence="15">
    <location>
        <begin position="10"/>
        <end position="130"/>
    </location>
</feature>
<keyword evidence="7 12" id="KW-0791">Threonine biosynthesis</keyword>
<protein>
    <recommendedName>
        <fullName evidence="5 12">Homoserine dehydrogenase</fullName>
        <ecNumber evidence="4 12">1.1.1.3</ecNumber>
    </recommendedName>
</protein>
<dbReference type="Proteomes" id="UP000290602">
    <property type="component" value="Unassembled WGS sequence"/>
</dbReference>
<dbReference type="SUPFAM" id="SSF51735">
    <property type="entry name" value="NAD(P)-binding Rossmann-fold domains"/>
    <property type="match status" value="1"/>
</dbReference>
<accession>A0A4Q0VJ12</accession>
<evidence type="ECO:0000256" key="8">
    <source>
        <dbReference type="ARBA" id="ARBA00023002"/>
    </source>
</evidence>
<dbReference type="GO" id="GO:0009086">
    <property type="term" value="P:methionine biosynthetic process"/>
    <property type="evidence" value="ECO:0007669"/>
    <property type="project" value="UniProtKB-KW"/>
</dbReference>
<feature type="domain" description="Homoserine dehydrogenase catalytic" evidence="14">
    <location>
        <begin position="138"/>
        <end position="316"/>
    </location>
</feature>
<dbReference type="GO" id="GO:0050661">
    <property type="term" value="F:NADP binding"/>
    <property type="evidence" value="ECO:0007669"/>
    <property type="project" value="InterPro"/>
</dbReference>
<dbReference type="OrthoDB" id="9808167at2"/>
<evidence type="ECO:0000256" key="4">
    <source>
        <dbReference type="ARBA" id="ARBA00013213"/>
    </source>
</evidence>
<evidence type="ECO:0000256" key="1">
    <source>
        <dbReference type="ARBA" id="ARBA00005056"/>
    </source>
</evidence>
<comment type="catalytic activity">
    <reaction evidence="11">
        <text>L-homoserine + NADP(+) = L-aspartate 4-semialdehyde + NADPH + H(+)</text>
        <dbReference type="Rhea" id="RHEA:15761"/>
        <dbReference type="ChEBI" id="CHEBI:15378"/>
        <dbReference type="ChEBI" id="CHEBI:57476"/>
        <dbReference type="ChEBI" id="CHEBI:57783"/>
        <dbReference type="ChEBI" id="CHEBI:58349"/>
        <dbReference type="ChEBI" id="CHEBI:537519"/>
        <dbReference type="EC" id="1.1.1.3"/>
    </reaction>
    <physiologicalReaction direction="right-to-left" evidence="11">
        <dbReference type="Rhea" id="RHEA:15763"/>
    </physiologicalReaction>
</comment>
<evidence type="ECO:0000256" key="2">
    <source>
        <dbReference type="ARBA" id="ARBA00005062"/>
    </source>
</evidence>
<reference evidence="16 17" key="1">
    <citation type="submission" date="2018-08" db="EMBL/GenBank/DDBJ databases">
        <title>Lactobacillus suantsai sp. nov., isolated from traditional fermented suan-tsai in Taiwan.</title>
        <authorList>
            <person name="Huang C.-H."/>
        </authorList>
    </citation>
    <scope>NUCLEOTIDE SEQUENCE [LARGE SCALE GENOMIC DNA]</scope>
    <source>
        <strain evidence="16 17">BCRC 12945</strain>
    </source>
</reference>
<dbReference type="FunFam" id="3.30.360.10:FF:000005">
    <property type="entry name" value="Homoserine dehydrogenase"/>
    <property type="match status" value="1"/>
</dbReference>
<dbReference type="PROSITE" id="PS01042">
    <property type="entry name" value="HOMOSER_DHGENASE"/>
    <property type="match status" value="1"/>
</dbReference>
<dbReference type="InterPro" id="IPR005106">
    <property type="entry name" value="Asp/hSer_DH_NAD-bd"/>
</dbReference>
<evidence type="ECO:0000259" key="14">
    <source>
        <dbReference type="Pfam" id="PF00742"/>
    </source>
</evidence>
<sequence>MTTIKIGMLGFGTVGSGVVERLTQAAAKIEQTHGLHLELTTVAVHHLHAPRQAKLPAGTRLTTVLTDVVSDPQIQLVIEVMGTVTTAKQAITTALEHGKSVITANKDLIATAGQDLIDLAHRNRCDLFYEASVAGGIPILRTLTDSYATDTIQAVTGILNGTANYILSAMTQTGQTYPRALAAAQAAGYAESDPTNDVGGLDTTYKLMILTRLAFGQQVTQAQIAPRGITTLTADQCQAAAKSGWTIKLLAQAQRQAHHLYCRVAPVALDSTHALSRIDGVQNGVAIQSQAIGESLYAGPGAGSTATANSVLNDVLVAAQRFREGTRGTAITGVTTDPLPVINLAALPQEYLLFSDLPGDILFRWATDGQFTIQPLPDGGYRTSRLTAEQCQALQVSDSIQLVPIAGTVAWPVAVKS</sequence>
<evidence type="ECO:0000256" key="3">
    <source>
        <dbReference type="ARBA" id="ARBA00006753"/>
    </source>
</evidence>
<dbReference type="NCBIfam" id="NF004976">
    <property type="entry name" value="PRK06349.1"/>
    <property type="match status" value="1"/>
</dbReference>
<dbReference type="GO" id="GO:0004412">
    <property type="term" value="F:homoserine dehydrogenase activity"/>
    <property type="evidence" value="ECO:0007669"/>
    <property type="project" value="UniProtKB-EC"/>
</dbReference>
<keyword evidence="17" id="KW-1185">Reference proteome</keyword>
<comment type="pathway">
    <text evidence="2 12">Amino-acid biosynthesis; L-methionine biosynthesis via de novo pathway; L-homoserine from L-aspartate: step 3/3.</text>
</comment>
<dbReference type="PANTHER" id="PTHR43331">
    <property type="entry name" value="HOMOSERINE DEHYDROGENASE"/>
    <property type="match status" value="1"/>
</dbReference>
<dbReference type="UniPathway" id="UPA00050">
    <property type="reaction ID" value="UER00063"/>
</dbReference>
<evidence type="ECO:0000256" key="13">
    <source>
        <dbReference type="RuleBase" id="RU004171"/>
    </source>
</evidence>
<dbReference type="Gene3D" id="3.30.360.10">
    <property type="entry name" value="Dihydrodipicolinate Reductase, domain 2"/>
    <property type="match status" value="1"/>
</dbReference>
<dbReference type="PANTHER" id="PTHR43331:SF1">
    <property type="entry name" value="HOMOSERINE DEHYDROGENASE"/>
    <property type="match status" value="1"/>
</dbReference>
<organism evidence="16 17">
    <name type="scientific">Levilactobacillus suantsaii</name>
    <dbReference type="NCBI Taxonomy" id="2292255"/>
    <lineage>
        <taxon>Bacteria</taxon>
        <taxon>Bacillati</taxon>
        <taxon>Bacillota</taxon>
        <taxon>Bacilli</taxon>
        <taxon>Lactobacillales</taxon>
        <taxon>Lactobacillaceae</taxon>
        <taxon>Levilactobacillus</taxon>
    </lineage>
</organism>
<keyword evidence="12" id="KW-0521">NADP</keyword>
<keyword evidence="8 12" id="KW-0560">Oxidoreductase</keyword>
<evidence type="ECO:0000256" key="10">
    <source>
        <dbReference type="ARBA" id="ARBA00023167"/>
    </source>
</evidence>
<dbReference type="Gene3D" id="3.40.50.720">
    <property type="entry name" value="NAD(P)-binding Rossmann-like Domain"/>
    <property type="match status" value="1"/>
</dbReference>
<evidence type="ECO:0000259" key="15">
    <source>
        <dbReference type="Pfam" id="PF03447"/>
    </source>
</evidence>
<evidence type="ECO:0000256" key="5">
    <source>
        <dbReference type="ARBA" id="ARBA00013376"/>
    </source>
</evidence>
<gene>
    <name evidence="16" type="ORF">DXH47_06130</name>
</gene>
<dbReference type="RefSeq" id="WP_129032479.1">
    <property type="nucleotide sequence ID" value="NZ_QXIL01000009.1"/>
</dbReference>
<dbReference type="UniPathway" id="UPA00051">
    <property type="reaction ID" value="UER00465"/>
</dbReference>
<name>A0A4Q0VJ12_9LACO</name>
<dbReference type="GO" id="GO:0009088">
    <property type="term" value="P:threonine biosynthetic process"/>
    <property type="evidence" value="ECO:0007669"/>
    <property type="project" value="UniProtKB-UniPathway"/>
</dbReference>
<evidence type="ECO:0000256" key="11">
    <source>
        <dbReference type="ARBA" id="ARBA00048841"/>
    </source>
</evidence>
<comment type="similarity">
    <text evidence="3 13">Belongs to the homoserine dehydrogenase family.</text>
</comment>
<dbReference type="InterPro" id="IPR036291">
    <property type="entry name" value="NAD(P)-bd_dom_sf"/>
</dbReference>
<keyword evidence="10 12" id="KW-0486">Methionine biosynthesis</keyword>
<comment type="pathway">
    <text evidence="1 12">Amino-acid biosynthesis; L-threonine biosynthesis; L-threonine from L-aspartate: step 3/5.</text>
</comment>
<dbReference type="Pfam" id="PF03447">
    <property type="entry name" value="NAD_binding_3"/>
    <property type="match status" value="1"/>
</dbReference>
<keyword evidence="6 12" id="KW-0028">Amino-acid biosynthesis</keyword>
<dbReference type="SUPFAM" id="SSF55347">
    <property type="entry name" value="Glyceraldehyde-3-phosphate dehydrogenase-like, C-terminal domain"/>
    <property type="match status" value="1"/>
</dbReference>